<feature type="region of interest" description="Disordered" evidence="1">
    <location>
        <begin position="20"/>
        <end position="72"/>
    </location>
</feature>
<evidence type="ECO:0000313" key="4">
    <source>
        <dbReference type="Proteomes" id="UP000437736"/>
    </source>
</evidence>
<dbReference type="GO" id="GO:0016787">
    <property type="term" value="F:hydrolase activity"/>
    <property type="evidence" value="ECO:0007669"/>
    <property type="project" value="UniProtKB-KW"/>
</dbReference>
<keyword evidence="4" id="KW-1185">Reference proteome</keyword>
<dbReference type="PANTHER" id="PTHR43798">
    <property type="entry name" value="MONOACYLGLYCEROL LIPASE"/>
    <property type="match status" value="1"/>
</dbReference>
<dbReference type="InterPro" id="IPR029058">
    <property type="entry name" value="AB_hydrolase_fold"/>
</dbReference>
<feature type="domain" description="AB hydrolase-1" evidence="2">
    <location>
        <begin position="101"/>
        <end position="324"/>
    </location>
</feature>
<reference evidence="3 4" key="1">
    <citation type="submission" date="2019-11" db="EMBL/GenBank/DDBJ databases">
        <title>Acidiferrimicrobium australis gen. nov., sp. nov., an acidophilic and obligately heterotrophic, member of the Actinobacteria that catalyses dissimilatory oxido- reduction of iron isolated from metal-rich acidic water in Chile.</title>
        <authorList>
            <person name="Gonzalez D."/>
            <person name="Huber K."/>
            <person name="Hedrich S."/>
            <person name="Rojas-Villalobos C."/>
            <person name="Quatrini R."/>
            <person name="Dinamarca M.A."/>
            <person name="Schwarz A."/>
            <person name="Canales C."/>
            <person name="Nancucheo I."/>
        </authorList>
    </citation>
    <scope>NUCLEOTIDE SEQUENCE [LARGE SCALE GENOMIC DNA]</scope>
    <source>
        <strain evidence="3 4">USS-CCA1</strain>
    </source>
</reference>
<comment type="caution">
    <text evidence="3">The sequence shown here is derived from an EMBL/GenBank/DDBJ whole genome shotgun (WGS) entry which is preliminary data.</text>
</comment>
<gene>
    <name evidence="3" type="ORF">GHK86_19665</name>
</gene>
<evidence type="ECO:0000256" key="1">
    <source>
        <dbReference type="SAM" id="MobiDB-lite"/>
    </source>
</evidence>
<dbReference type="InterPro" id="IPR050266">
    <property type="entry name" value="AB_hydrolase_sf"/>
</dbReference>
<proteinExistence type="predicted"/>
<dbReference type="Pfam" id="PF12697">
    <property type="entry name" value="Abhydrolase_6"/>
    <property type="match status" value="1"/>
</dbReference>
<accession>A0ABW9R0C5</accession>
<dbReference type="SUPFAM" id="SSF53474">
    <property type="entry name" value="alpha/beta-Hydrolases"/>
    <property type="match status" value="1"/>
</dbReference>
<evidence type="ECO:0000313" key="3">
    <source>
        <dbReference type="EMBL" id="MST34932.1"/>
    </source>
</evidence>
<dbReference type="EMBL" id="WJHE01001311">
    <property type="protein sequence ID" value="MST34932.1"/>
    <property type="molecule type" value="Genomic_DNA"/>
</dbReference>
<feature type="compositionally biased region" description="Basic and acidic residues" evidence="1">
    <location>
        <begin position="45"/>
        <end position="64"/>
    </location>
</feature>
<dbReference type="PANTHER" id="PTHR43798:SF5">
    <property type="entry name" value="MONOACYLGLYCEROL LIPASE ABHD6"/>
    <property type="match status" value="1"/>
</dbReference>
<dbReference type="Proteomes" id="UP000437736">
    <property type="component" value="Unassembled WGS sequence"/>
</dbReference>
<dbReference type="InterPro" id="IPR000073">
    <property type="entry name" value="AB_hydrolase_1"/>
</dbReference>
<evidence type="ECO:0000259" key="2">
    <source>
        <dbReference type="Pfam" id="PF12697"/>
    </source>
</evidence>
<keyword evidence="3" id="KW-0378">Hydrolase</keyword>
<sequence>MLRPNLLQLPDARALVAAPRAPRVSGRRHRRGGTFVQDGSTEPGDTGRRGPREDRCAGEVRENTAGDSVAGSARRADGDVRLVEDGKQEAPAVLLLGNAAASTYCWDPVVPLLASSFRVLRVDLLGNRGSANPPGGHDVSSQARRVAAALDGIGVSRVVVIGHSSGCTVATAFAEQRPEAVAAVALLDFGPGLADKLPEPLAVRLLLTRVPGRVLWRLRTKDAVRKAARGSFVRPVEIPDAWIDHVLRMTHREFVNALRAPVDYLDERSLPDRLRALGLPLLVVFGADDGRWRASSARSYECVPGARVEVLPGVGHTSMMEDPETTGRLLAEFATATAAAG</sequence>
<dbReference type="Gene3D" id="3.40.50.1820">
    <property type="entry name" value="alpha/beta hydrolase"/>
    <property type="match status" value="1"/>
</dbReference>
<organism evidence="3 4">
    <name type="scientific">Acidiferrimicrobium australe</name>
    <dbReference type="NCBI Taxonomy" id="2664430"/>
    <lineage>
        <taxon>Bacteria</taxon>
        <taxon>Bacillati</taxon>
        <taxon>Actinomycetota</taxon>
        <taxon>Acidimicrobiia</taxon>
        <taxon>Acidimicrobiales</taxon>
        <taxon>Acidimicrobiaceae</taxon>
        <taxon>Acidiferrimicrobium</taxon>
    </lineage>
</organism>
<name>A0ABW9R0C5_9ACTN</name>
<protein>
    <submittedName>
        <fullName evidence="3">Alpha/beta fold hydrolase</fullName>
    </submittedName>
</protein>